<keyword evidence="2" id="KW-1185">Reference proteome</keyword>
<dbReference type="Proteomes" id="UP000199071">
    <property type="component" value="Unassembled WGS sequence"/>
</dbReference>
<accession>A0A1G6EJT6</accession>
<evidence type="ECO:0000313" key="2">
    <source>
        <dbReference type="Proteomes" id="UP000199071"/>
    </source>
</evidence>
<organism evidence="1 2">
    <name type="scientific">Bauldia litoralis</name>
    <dbReference type="NCBI Taxonomy" id="665467"/>
    <lineage>
        <taxon>Bacteria</taxon>
        <taxon>Pseudomonadati</taxon>
        <taxon>Pseudomonadota</taxon>
        <taxon>Alphaproteobacteria</taxon>
        <taxon>Hyphomicrobiales</taxon>
        <taxon>Kaistiaceae</taxon>
        <taxon>Bauldia</taxon>
    </lineage>
</organism>
<dbReference type="AlphaFoldDB" id="A0A1G6EJT6"/>
<protein>
    <submittedName>
        <fullName evidence="1">Uncharacterized protein</fullName>
    </submittedName>
</protein>
<gene>
    <name evidence="1" type="ORF">SAMN02982931_04602</name>
</gene>
<name>A0A1G6EJT6_9HYPH</name>
<evidence type="ECO:0000313" key="1">
    <source>
        <dbReference type="EMBL" id="SDB57699.1"/>
    </source>
</evidence>
<reference evidence="1 2" key="1">
    <citation type="submission" date="2016-10" db="EMBL/GenBank/DDBJ databases">
        <authorList>
            <person name="de Groot N.N."/>
        </authorList>
    </citation>
    <scope>NUCLEOTIDE SEQUENCE [LARGE SCALE GENOMIC DNA]</scope>
    <source>
        <strain evidence="1 2">ATCC 35022</strain>
    </source>
</reference>
<dbReference type="EMBL" id="FMXQ01000013">
    <property type="protein sequence ID" value="SDB57699.1"/>
    <property type="molecule type" value="Genomic_DNA"/>
</dbReference>
<sequence length="250" mass="27598">MMPAAYALKKHVALHSRRFWQGEKLRQLIGAPIYFFPDHLSFNSDDVEAVAKRMLIGSVRLPHDAVVFEVGGEHPNVSSVIALVTEVNQLIEAFLVAARRTGNQFTDVLASAFFRGDGVAEVEINPKLRDVSIAGRYAENLTATVWRALAILAQGPNISDAHVPRTRRPKFARAGVVGWSWHIVDIDPARMNAAATAAGGNHASPRWHIRRGHWRTLRDGRRLFVRSCEVGDPGRGGVLKDYHVTMGEAA</sequence>
<dbReference type="STRING" id="665467.SAMN02982931_04602"/>
<dbReference type="OrthoDB" id="7764054at2"/>
<dbReference type="RefSeq" id="WP_139167932.1">
    <property type="nucleotide sequence ID" value="NZ_FMXQ01000013.1"/>
</dbReference>
<proteinExistence type="predicted"/>